<protein>
    <recommendedName>
        <fullName evidence="10">HhH-GPD domain-containing protein</fullName>
    </recommendedName>
</protein>
<dbReference type="GO" id="GO:0046872">
    <property type="term" value="F:metal ion binding"/>
    <property type="evidence" value="ECO:0007669"/>
    <property type="project" value="UniProtKB-KW"/>
</dbReference>
<dbReference type="Pfam" id="PF10576">
    <property type="entry name" value="EndIII_4Fe-2S"/>
    <property type="match status" value="1"/>
</dbReference>
<evidence type="ECO:0000256" key="5">
    <source>
        <dbReference type="ARBA" id="ARBA00022801"/>
    </source>
</evidence>
<dbReference type="GO" id="GO:0006284">
    <property type="term" value="P:base-excision repair"/>
    <property type="evidence" value="ECO:0007669"/>
    <property type="project" value="InterPro"/>
</dbReference>
<dbReference type="InterPro" id="IPR011257">
    <property type="entry name" value="DNA_glycosylase"/>
</dbReference>
<name>A0A381ZB86_9ZZZZ</name>
<gene>
    <name evidence="11" type="ORF">METZ01_LOCUS139055</name>
</gene>
<feature type="domain" description="HhH-GPD" evidence="10">
    <location>
        <begin position="46"/>
        <end position="203"/>
    </location>
</feature>
<dbReference type="PANTHER" id="PTHR47203">
    <property type="match status" value="1"/>
</dbReference>
<comment type="similarity">
    <text evidence="2">Belongs to the Nth/MutY family.</text>
</comment>
<dbReference type="GO" id="GO:0140097">
    <property type="term" value="F:catalytic activity, acting on DNA"/>
    <property type="evidence" value="ECO:0007669"/>
    <property type="project" value="UniProtKB-ARBA"/>
</dbReference>
<dbReference type="CDD" id="cd00056">
    <property type="entry name" value="ENDO3c"/>
    <property type="match status" value="1"/>
</dbReference>
<dbReference type="PANTHER" id="PTHR47203:SF1">
    <property type="entry name" value="HYPOTHETICAL BASE EXCISION DNA REPAIR PROTEIN (EUROFUNG)"/>
    <property type="match status" value="1"/>
</dbReference>
<dbReference type="InterPro" id="IPR004035">
    <property type="entry name" value="Endouclease-III_FeS-bd_BS"/>
</dbReference>
<evidence type="ECO:0000256" key="4">
    <source>
        <dbReference type="ARBA" id="ARBA00022763"/>
    </source>
</evidence>
<evidence type="ECO:0000256" key="3">
    <source>
        <dbReference type="ARBA" id="ARBA00022723"/>
    </source>
</evidence>
<evidence type="ECO:0000256" key="2">
    <source>
        <dbReference type="ARBA" id="ARBA00008343"/>
    </source>
</evidence>
<dbReference type="SMART" id="SM00525">
    <property type="entry name" value="FES"/>
    <property type="match status" value="1"/>
</dbReference>
<evidence type="ECO:0000256" key="1">
    <source>
        <dbReference type="ARBA" id="ARBA00001966"/>
    </source>
</evidence>
<dbReference type="GO" id="GO:0051539">
    <property type="term" value="F:4 iron, 4 sulfur cluster binding"/>
    <property type="evidence" value="ECO:0007669"/>
    <property type="project" value="InterPro"/>
</dbReference>
<dbReference type="SUPFAM" id="SSF48150">
    <property type="entry name" value="DNA-glycosylase"/>
    <property type="match status" value="1"/>
</dbReference>
<dbReference type="Pfam" id="PF00730">
    <property type="entry name" value="HhH-GPD"/>
    <property type="match status" value="1"/>
</dbReference>
<dbReference type="InterPro" id="IPR023170">
    <property type="entry name" value="HhH_base_excis_C"/>
</dbReference>
<dbReference type="InterPro" id="IPR003265">
    <property type="entry name" value="HhH-GPD_domain"/>
</dbReference>
<proteinExistence type="inferred from homology"/>
<sequence>MTVIKNGPKTKKLKVKAVSDLLSIIYGPIPWEPRYNASEELVYTILSQHTSDINSERAFHNLLTVFGDLDHIADASVDDIEVAIRRGGLSKTKAPRIKSILNEIREELGSFDLSFLAEMPLKDAKAWLINLKGVGPKTAAIILCFSFGMPAMPVDTHIYRVAQRLSLVGKKISAEKAHDILESLVEPKEVFQFHMYLIKHGRDTCKAQKPKCNQCSLTELCPSFKRYQ</sequence>
<dbReference type="PROSITE" id="PS00764">
    <property type="entry name" value="ENDONUCLEASE_III_1"/>
    <property type="match status" value="1"/>
</dbReference>
<dbReference type="EMBL" id="UINC01020555">
    <property type="protein sequence ID" value="SVA86201.1"/>
    <property type="molecule type" value="Genomic_DNA"/>
</dbReference>
<keyword evidence="3" id="KW-0479">Metal-binding</keyword>
<keyword evidence="5" id="KW-0378">Hydrolase</keyword>
<keyword evidence="7" id="KW-0411">Iron-sulfur</keyword>
<dbReference type="AlphaFoldDB" id="A0A381ZB86"/>
<keyword evidence="8" id="KW-0234">DNA repair</keyword>
<dbReference type="GO" id="GO:0016798">
    <property type="term" value="F:hydrolase activity, acting on glycosyl bonds"/>
    <property type="evidence" value="ECO:0007669"/>
    <property type="project" value="UniProtKB-KW"/>
</dbReference>
<accession>A0A381ZB86</accession>
<evidence type="ECO:0000256" key="8">
    <source>
        <dbReference type="ARBA" id="ARBA00023204"/>
    </source>
</evidence>
<organism evidence="11">
    <name type="scientific">marine metagenome</name>
    <dbReference type="NCBI Taxonomy" id="408172"/>
    <lineage>
        <taxon>unclassified sequences</taxon>
        <taxon>metagenomes</taxon>
        <taxon>ecological metagenomes</taxon>
    </lineage>
</organism>
<dbReference type="Gene3D" id="1.10.340.30">
    <property type="entry name" value="Hypothetical protein, domain 2"/>
    <property type="match status" value="1"/>
</dbReference>
<keyword evidence="9" id="KW-0326">Glycosidase</keyword>
<keyword evidence="6" id="KW-0408">Iron</keyword>
<dbReference type="PIRSF" id="PIRSF001435">
    <property type="entry name" value="Nth"/>
    <property type="match status" value="1"/>
</dbReference>
<dbReference type="Gene3D" id="1.10.1670.10">
    <property type="entry name" value="Helix-hairpin-Helix base-excision DNA repair enzymes (C-terminal)"/>
    <property type="match status" value="1"/>
</dbReference>
<evidence type="ECO:0000259" key="10">
    <source>
        <dbReference type="SMART" id="SM00478"/>
    </source>
</evidence>
<keyword evidence="4" id="KW-0227">DNA damage</keyword>
<dbReference type="InterPro" id="IPR003651">
    <property type="entry name" value="Endonuclease3_FeS-loop_motif"/>
</dbReference>
<evidence type="ECO:0000313" key="11">
    <source>
        <dbReference type="EMBL" id="SVA86201.1"/>
    </source>
</evidence>
<comment type="cofactor">
    <cofactor evidence="1">
        <name>[4Fe-4S] cluster</name>
        <dbReference type="ChEBI" id="CHEBI:49883"/>
    </cofactor>
</comment>
<reference evidence="11" key="1">
    <citation type="submission" date="2018-05" db="EMBL/GenBank/DDBJ databases">
        <authorList>
            <person name="Lanie J.A."/>
            <person name="Ng W.-L."/>
            <person name="Kazmierczak K.M."/>
            <person name="Andrzejewski T.M."/>
            <person name="Davidsen T.M."/>
            <person name="Wayne K.J."/>
            <person name="Tettelin H."/>
            <person name="Glass J.I."/>
            <person name="Rusch D."/>
            <person name="Podicherti R."/>
            <person name="Tsui H.-C.T."/>
            <person name="Winkler M.E."/>
        </authorList>
    </citation>
    <scope>NUCLEOTIDE SEQUENCE</scope>
</reference>
<evidence type="ECO:0000256" key="9">
    <source>
        <dbReference type="ARBA" id="ARBA00023295"/>
    </source>
</evidence>
<evidence type="ECO:0000256" key="7">
    <source>
        <dbReference type="ARBA" id="ARBA00023014"/>
    </source>
</evidence>
<evidence type="ECO:0000256" key="6">
    <source>
        <dbReference type="ARBA" id="ARBA00023004"/>
    </source>
</evidence>
<dbReference type="SMART" id="SM00478">
    <property type="entry name" value="ENDO3c"/>
    <property type="match status" value="1"/>
</dbReference>